<keyword evidence="3" id="KW-1185">Reference proteome</keyword>
<accession>A0A556MSA2</accession>
<dbReference type="AlphaFoldDB" id="A0A556MSA2"/>
<reference evidence="2 3" key="1">
    <citation type="submission" date="2019-07" db="EMBL/GenBank/DDBJ databases">
        <authorList>
            <person name="Huq M.A."/>
        </authorList>
    </citation>
    <scope>NUCLEOTIDE SEQUENCE [LARGE SCALE GENOMIC DNA]</scope>
    <source>
        <strain evidence="2 3">MAH-19</strain>
    </source>
</reference>
<protein>
    <submittedName>
        <fullName evidence="2">DUF4397 domain-containing protein</fullName>
    </submittedName>
</protein>
<dbReference type="OrthoDB" id="9792011at2"/>
<organism evidence="2 3">
    <name type="scientific">Mucilaginibacter corticis</name>
    <dbReference type="NCBI Taxonomy" id="2597670"/>
    <lineage>
        <taxon>Bacteria</taxon>
        <taxon>Pseudomonadati</taxon>
        <taxon>Bacteroidota</taxon>
        <taxon>Sphingobacteriia</taxon>
        <taxon>Sphingobacteriales</taxon>
        <taxon>Sphingobacteriaceae</taxon>
        <taxon>Mucilaginibacter</taxon>
    </lineage>
</organism>
<dbReference type="Pfam" id="PF14344">
    <property type="entry name" value="DUF4397"/>
    <property type="match status" value="1"/>
</dbReference>
<dbReference type="RefSeq" id="WP_144246249.1">
    <property type="nucleotide sequence ID" value="NZ_VLPK01000001.1"/>
</dbReference>
<evidence type="ECO:0000259" key="1">
    <source>
        <dbReference type="Pfam" id="PF14344"/>
    </source>
</evidence>
<proteinExistence type="predicted"/>
<comment type="caution">
    <text evidence="2">The sequence shown here is derived from an EMBL/GenBank/DDBJ whole genome shotgun (WGS) entry which is preliminary data.</text>
</comment>
<evidence type="ECO:0000313" key="2">
    <source>
        <dbReference type="EMBL" id="TSJ42678.1"/>
    </source>
</evidence>
<feature type="domain" description="DUF4397" evidence="1">
    <location>
        <begin position="131"/>
        <end position="210"/>
    </location>
</feature>
<evidence type="ECO:0000313" key="3">
    <source>
        <dbReference type="Proteomes" id="UP000318733"/>
    </source>
</evidence>
<name>A0A556MSA2_9SPHI</name>
<gene>
    <name evidence="2" type="ORF">FO440_00355</name>
</gene>
<dbReference type="InterPro" id="IPR025510">
    <property type="entry name" value="DUF4397"/>
</dbReference>
<sequence length="225" mass="24345">MNIKAVILFFALAVIGLYACNKNASDLPIVNKKTVITVINATGDTVNFYQNGTRLNIGSNLTPLGQYLDIPINVGTERFQFKKAGNPNAFIDAPFTIRDSIDYTMFIAGESVDKVFLLENNFISDTSKNIAYVRFVNASPVDDVLNIAINNDTTNFTAVPFKSATPFAVVRSGKVSLAVRMGSDTTKRLSGSITLTNGAYYTLFTKGTLSGTGINAFGARILPMQ</sequence>
<dbReference type="EMBL" id="VLPK01000001">
    <property type="protein sequence ID" value="TSJ42678.1"/>
    <property type="molecule type" value="Genomic_DNA"/>
</dbReference>
<dbReference type="PROSITE" id="PS51257">
    <property type="entry name" value="PROKAR_LIPOPROTEIN"/>
    <property type="match status" value="1"/>
</dbReference>
<dbReference type="Proteomes" id="UP000318733">
    <property type="component" value="Unassembled WGS sequence"/>
</dbReference>